<organism evidence="1 2">
    <name type="scientific">Streblomastix strix</name>
    <dbReference type="NCBI Taxonomy" id="222440"/>
    <lineage>
        <taxon>Eukaryota</taxon>
        <taxon>Metamonada</taxon>
        <taxon>Preaxostyla</taxon>
        <taxon>Oxymonadida</taxon>
        <taxon>Streblomastigidae</taxon>
        <taxon>Streblomastix</taxon>
    </lineage>
</organism>
<gene>
    <name evidence="1" type="ORF">EZS28_014497</name>
</gene>
<name>A0A5J4W534_9EUKA</name>
<accession>A0A5J4W534</accession>
<dbReference type="Proteomes" id="UP000324800">
    <property type="component" value="Unassembled WGS sequence"/>
</dbReference>
<evidence type="ECO:0000313" key="1">
    <source>
        <dbReference type="EMBL" id="KAA6389978.1"/>
    </source>
</evidence>
<reference evidence="1 2" key="1">
    <citation type="submission" date="2019-03" db="EMBL/GenBank/DDBJ databases">
        <title>Single cell metagenomics reveals metabolic interactions within the superorganism composed of flagellate Streblomastix strix and complex community of Bacteroidetes bacteria on its surface.</title>
        <authorList>
            <person name="Treitli S.C."/>
            <person name="Kolisko M."/>
            <person name="Husnik F."/>
            <person name="Keeling P."/>
            <person name="Hampl V."/>
        </authorList>
    </citation>
    <scope>NUCLEOTIDE SEQUENCE [LARGE SCALE GENOMIC DNA]</scope>
    <source>
        <strain evidence="1">ST1C</strain>
    </source>
</reference>
<dbReference type="AlphaFoldDB" id="A0A5J4W534"/>
<protein>
    <submittedName>
        <fullName evidence="1">Uncharacterized protein</fullName>
    </submittedName>
</protein>
<evidence type="ECO:0000313" key="2">
    <source>
        <dbReference type="Proteomes" id="UP000324800"/>
    </source>
</evidence>
<sequence length="66" mass="7502">MMQHEVNAYMNSLDSLFTLCNLGYFTSKLSCPAIDLFLHEQKNFDAKLFNEGDMKIALTPVPAMLE</sequence>
<dbReference type="EMBL" id="SNRW01003391">
    <property type="protein sequence ID" value="KAA6389978.1"/>
    <property type="molecule type" value="Genomic_DNA"/>
</dbReference>
<proteinExistence type="predicted"/>
<comment type="caution">
    <text evidence="1">The sequence shown here is derived from an EMBL/GenBank/DDBJ whole genome shotgun (WGS) entry which is preliminary data.</text>
</comment>